<feature type="non-terminal residue" evidence="1">
    <location>
        <position position="34"/>
    </location>
</feature>
<proteinExistence type="predicted"/>
<sequence>MKIVNRKTFLQLPIGTLFSEYEPCVFYGLFIKTN</sequence>
<comment type="caution">
    <text evidence="1">The sequence shown here is derived from an EMBL/GenBank/DDBJ whole genome shotgun (WGS) entry which is preliminary data.</text>
</comment>
<accession>X1DZJ8</accession>
<reference evidence="1" key="1">
    <citation type="journal article" date="2014" name="Front. Microbiol.">
        <title>High frequency of phylogenetically diverse reductive dehalogenase-homologous genes in deep subseafloor sedimentary metagenomes.</title>
        <authorList>
            <person name="Kawai M."/>
            <person name="Futagami T."/>
            <person name="Toyoda A."/>
            <person name="Takaki Y."/>
            <person name="Nishi S."/>
            <person name="Hori S."/>
            <person name="Arai W."/>
            <person name="Tsubouchi T."/>
            <person name="Morono Y."/>
            <person name="Uchiyama I."/>
            <person name="Ito T."/>
            <person name="Fujiyama A."/>
            <person name="Inagaki F."/>
            <person name="Takami H."/>
        </authorList>
    </citation>
    <scope>NUCLEOTIDE SEQUENCE</scope>
    <source>
        <strain evidence="1">Expedition CK06-06</strain>
    </source>
</reference>
<organism evidence="1">
    <name type="scientific">marine sediment metagenome</name>
    <dbReference type="NCBI Taxonomy" id="412755"/>
    <lineage>
        <taxon>unclassified sequences</taxon>
        <taxon>metagenomes</taxon>
        <taxon>ecological metagenomes</taxon>
    </lineage>
</organism>
<protein>
    <submittedName>
        <fullName evidence="1">Uncharacterized protein</fullName>
    </submittedName>
</protein>
<evidence type="ECO:0000313" key="1">
    <source>
        <dbReference type="EMBL" id="GAH13600.1"/>
    </source>
</evidence>
<gene>
    <name evidence="1" type="ORF">S01H4_63321</name>
</gene>
<dbReference type="AlphaFoldDB" id="X1DZJ8"/>
<dbReference type="EMBL" id="BART01038046">
    <property type="protein sequence ID" value="GAH13600.1"/>
    <property type="molecule type" value="Genomic_DNA"/>
</dbReference>
<name>X1DZJ8_9ZZZZ</name>